<keyword evidence="1" id="KW-0808">Transferase</keyword>
<name>A0A840WJ89_9RHOB</name>
<dbReference type="InterPro" id="IPR003673">
    <property type="entry name" value="CoA-Trfase_fam_III"/>
</dbReference>
<proteinExistence type="predicted"/>
<evidence type="ECO:0000313" key="2">
    <source>
        <dbReference type="Proteomes" id="UP000553766"/>
    </source>
</evidence>
<protein>
    <submittedName>
        <fullName evidence="1">Crotonobetainyl-CoA:carnitine CoA-transferase CaiB-like acyl-CoA transferase</fullName>
    </submittedName>
</protein>
<dbReference type="PANTHER" id="PTHR48228">
    <property type="entry name" value="SUCCINYL-COA--D-CITRAMALATE COA-TRANSFERASE"/>
    <property type="match status" value="1"/>
</dbReference>
<dbReference type="EMBL" id="JACIJS010000001">
    <property type="protein sequence ID" value="MBB5514263.1"/>
    <property type="molecule type" value="Genomic_DNA"/>
</dbReference>
<accession>A0A840WJ89</accession>
<keyword evidence="2" id="KW-1185">Reference proteome</keyword>
<dbReference type="PANTHER" id="PTHR48228:SF4">
    <property type="entry name" value="BLR3030 PROTEIN"/>
    <property type="match status" value="1"/>
</dbReference>
<dbReference type="InterPro" id="IPR023606">
    <property type="entry name" value="CoA-Trfase_III_dom_1_sf"/>
</dbReference>
<comment type="caution">
    <text evidence="1">The sequence shown here is derived from an EMBL/GenBank/DDBJ whole genome shotgun (WGS) entry which is preliminary data.</text>
</comment>
<dbReference type="RefSeq" id="WP_184007673.1">
    <property type="nucleotide sequence ID" value="NZ_JACIJS010000001.1"/>
</dbReference>
<dbReference type="AlphaFoldDB" id="A0A840WJ89"/>
<dbReference type="Gene3D" id="3.40.50.10540">
    <property type="entry name" value="Crotonobetainyl-coa:carnitine coa-transferase, domain 1"/>
    <property type="match status" value="1"/>
</dbReference>
<dbReference type="Pfam" id="PF02515">
    <property type="entry name" value="CoA_transf_3"/>
    <property type="match status" value="1"/>
</dbReference>
<reference evidence="1 2" key="1">
    <citation type="submission" date="2020-08" db="EMBL/GenBank/DDBJ databases">
        <title>Genomic Encyclopedia of Type Strains, Phase IV (KMG-IV): sequencing the most valuable type-strain genomes for metagenomic binning, comparative biology and taxonomic classification.</title>
        <authorList>
            <person name="Goeker M."/>
        </authorList>
    </citation>
    <scope>NUCLEOTIDE SEQUENCE [LARGE SCALE GENOMIC DNA]</scope>
    <source>
        <strain evidence="1 2">DSM 103377</strain>
    </source>
</reference>
<dbReference type="GO" id="GO:0016740">
    <property type="term" value="F:transferase activity"/>
    <property type="evidence" value="ECO:0007669"/>
    <property type="project" value="UniProtKB-KW"/>
</dbReference>
<organism evidence="1 2">
    <name type="scientific">Rubricella aquisinus</name>
    <dbReference type="NCBI Taxonomy" id="2028108"/>
    <lineage>
        <taxon>Bacteria</taxon>
        <taxon>Pseudomonadati</taxon>
        <taxon>Pseudomonadota</taxon>
        <taxon>Alphaproteobacteria</taxon>
        <taxon>Rhodobacterales</taxon>
        <taxon>Paracoccaceae</taxon>
        <taxon>Rubricella</taxon>
    </lineage>
</organism>
<evidence type="ECO:0000313" key="1">
    <source>
        <dbReference type="EMBL" id="MBB5514263.1"/>
    </source>
</evidence>
<dbReference type="SUPFAM" id="SSF89796">
    <property type="entry name" value="CoA-transferase family III (CaiB/BaiF)"/>
    <property type="match status" value="2"/>
</dbReference>
<dbReference type="Proteomes" id="UP000553766">
    <property type="component" value="Unassembled WGS sequence"/>
</dbReference>
<sequence length="441" mass="46850">MTPNFDAQIRAALGTDLPAFEGLTVTGEGELPACFAVSDLALSTICAAMGEVAALTGAGRAVVDRRLALKWFDMTLKPDAWQLPSAWDAIAGDYEAADGWIRLHTNAPHHRDAALSVLGTPAEREQVAARVATWAKDALERAIVEAGGAAAAMHSLDTWQRHPQGQAVAAEPLIAWEATGVAPRDTRLKGLRVLDLTRVLAGPVATRFLSGFGADVLRIDPAWWSEPGVEPEVTLGKRRAGLDLTAQEDRATFRHLLSKADVLVHGYRAGALEALGFGPEARQAIAPGLIDVSLNAYGWTGPWAGRRGFDSLVQMSSGIACEGMRLTAGDRPRPLPVQALDHGTGYLMAAAVLRALRRRQTTGKAWSARLSLARVAGVLTQAGARDLSGAALGDLVSDWSESVEQTDWGPARRVIFPGTLDGAGPSWPRAAGRLRVDPAAW</sequence>
<gene>
    <name evidence="1" type="ORF">FHS89_000261</name>
</gene>
<dbReference type="InterPro" id="IPR050509">
    <property type="entry name" value="CoA-transferase_III"/>
</dbReference>